<dbReference type="AlphaFoldDB" id="A0A820HI79"/>
<name>A0A820HI79_9BILA</name>
<evidence type="ECO:0000313" key="2">
    <source>
        <dbReference type="Proteomes" id="UP000663881"/>
    </source>
</evidence>
<feature type="non-terminal residue" evidence="1">
    <location>
        <position position="1"/>
    </location>
</feature>
<accession>A0A820HI79</accession>
<reference evidence="1" key="1">
    <citation type="submission" date="2021-02" db="EMBL/GenBank/DDBJ databases">
        <authorList>
            <person name="Nowell W R."/>
        </authorList>
    </citation>
    <scope>NUCLEOTIDE SEQUENCE</scope>
</reference>
<proteinExistence type="predicted"/>
<dbReference type="EMBL" id="CAJOAY010015619">
    <property type="protein sequence ID" value="CAF4291574.1"/>
    <property type="molecule type" value="Genomic_DNA"/>
</dbReference>
<dbReference type="Proteomes" id="UP000663881">
    <property type="component" value="Unassembled WGS sequence"/>
</dbReference>
<organism evidence="1 2">
    <name type="scientific">Adineta steineri</name>
    <dbReference type="NCBI Taxonomy" id="433720"/>
    <lineage>
        <taxon>Eukaryota</taxon>
        <taxon>Metazoa</taxon>
        <taxon>Spiralia</taxon>
        <taxon>Gnathifera</taxon>
        <taxon>Rotifera</taxon>
        <taxon>Eurotatoria</taxon>
        <taxon>Bdelloidea</taxon>
        <taxon>Adinetida</taxon>
        <taxon>Adinetidae</taxon>
        <taxon>Adineta</taxon>
    </lineage>
</organism>
<sequence length="131" mass="15391">MDEKIVPQSLQQIHLGKLPYLTKVLAWRGSSVNMEYFRRLLEIAPNLYHLEVNFEFIRSLLDNEYICELFRRRITHLYISIPTTIDVESVVSSISRLTTIATSLKHFYLSLLKDYKASELTILDILKYLPN</sequence>
<protein>
    <submittedName>
        <fullName evidence="1">Uncharacterized protein</fullName>
    </submittedName>
</protein>
<evidence type="ECO:0000313" key="1">
    <source>
        <dbReference type="EMBL" id="CAF4291574.1"/>
    </source>
</evidence>
<comment type="caution">
    <text evidence="1">The sequence shown here is derived from an EMBL/GenBank/DDBJ whole genome shotgun (WGS) entry which is preliminary data.</text>
</comment>
<gene>
    <name evidence="1" type="ORF">OKA104_LOCUS45722</name>
</gene>